<feature type="compositionally biased region" description="Basic and acidic residues" evidence="1">
    <location>
        <begin position="156"/>
        <end position="168"/>
    </location>
</feature>
<dbReference type="EMBL" id="CP003282">
    <property type="protein sequence ID" value="AFG38455.1"/>
    <property type="molecule type" value="Genomic_DNA"/>
</dbReference>
<dbReference type="HOGENOM" id="CLU_1244680_0_0_12"/>
<protein>
    <submittedName>
        <fullName evidence="2">Uncharacterized protein</fullName>
    </submittedName>
</protein>
<keyword evidence="3" id="KW-1185">Reference proteome</keyword>
<feature type="region of interest" description="Disordered" evidence="1">
    <location>
        <begin position="125"/>
        <end position="191"/>
    </location>
</feature>
<name>H9ULR2_SPIAZ</name>
<evidence type="ECO:0000313" key="2">
    <source>
        <dbReference type="EMBL" id="AFG38455.1"/>
    </source>
</evidence>
<accession>H9ULR2</accession>
<dbReference type="AlphaFoldDB" id="H9ULR2"/>
<evidence type="ECO:0000313" key="3">
    <source>
        <dbReference type="Proteomes" id="UP000007383"/>
    </source>
</evidence>
<dbReference type="STRING" id="889378.Spiaf_2424"/>
<feature type="compositionally biased region" description="Low complexity" evidence="1">
    <location>
        <begin position="169"/>
        <end position="183"/>
    </location>
</feature>
<feature type="compositionally biased region" description="Basic and acidic residues" evidence="1">
    <location>
        <begin position="135"/>
        <end position="149"/>
    </location>
</feature>
<dbReference type="Proteomes" id="UP000007383">
    <property type="component" value="Chromosome"/>
</dbReference>
<proteinExistence type="predicted"/>
<evidence type="ECO:0000256" key="1">
    <source>
        <dbReference type="SAM" id="MobiDB-lite"/>
    </source>
</evidence>
<dbReference type="RefSeq" id="WP_014456437.1">
    <property type="nucleotide sequence ID" value="NC_017098.1"/>
</dbReference>
<organism evidence="2 3">
    <name type="scientific">Spirochaeta africana (strain ATCC 700263 / DSM 8902 / Z-7692)</name>
    <dbReference type="NCBI Taxonomy" id="889378"/>
    <lineage>
        <taxon>Bacteria</taxon>
        <taxon>Pseudomonadati</taxon>
        <taxon>Spirochaetota</taxon>
        <taxon>Spirochaetia</taxon>
        <taxon>Spirochaetales</taxon>
        <taxon>Spirochaetaceae</taxon>
        <taxon>Spirochaeta</taxon>
    </lineage>
</organism>
<dbReference type="KEGG" id="sfc:Spiaf_2424"/>
<gene>
    <name evidence="2" type="ordered locus">Spiaf_2424</name>
</gene>
<sequence length="222" mass="23693">MSGSLLLILLLPLELLRPVQEPQTLVLYQDHVPQARIEIRVEQPDAAEADPGVFRLLLHPVDGAAAELLEGTREILVERSRRRGSIYTVYAGNDPPELVDMSAVAAQIPHDILRRIGRPGESIGFMLGAADGDPAADRVDNDGADRDDPGADEPDRDAADRDAADRDAASGSAAANALAAGNGDADHHGQGNLQQQDVQIDFLPGSTLIRLPSMGVMLLLQH</sequence>
<dbReference type="PATRIC" id="fig|889378.3.peg.2400"/>
<reference evidence="3" key="1">
    <citation type="journal article" date="2013" name="Stand. Genomic Sci.">
        <title>Complete genome sequence of the halophilic bacterium Spirochaeta africana type strain (Z-7692(T)) from the alkaline Lake Magadi in the East African Rift.</title>
        <authorList>
            <person name="Liolos K."/>
            <person name="Abt B."/>
            <person name="Scheuner C."/>
            <person name="Teshima H."/>
            <person name="Held B."/>
            <person name="Lapidus A."/>
            <person name="Nolan M."/>
            <person name="Lucas S."/>
            <person name="Deshpande S."/>
            <person name="Cheng J.F."/>
            <person name="Tapia R."/>
            <person name="Goodwin L.A."/>
            <person name="Pitluck S."/>
            <person name="Pagani I."/>
            <person name="Ivanova N."/>
            <person name="Mavromatis K."/>
            <person name="Mikhailova N."/>
            <person name="Huntemann M."/>
            <person name="Pati A."/>
            <person name="Chen A."/>
            <person name="Palaniappan K."/>
            <person name="Land M."/>
            <person name="Rohde M."/>
            <person name="Tindall B.J."/>
            <person name="Detter J.C."/>
            <person name="Goker M."/>
            <person name="Bristow J."/>
            <person name="Eisen J.A."/>
            <person name="Markowitz V."/>
            <person name="Hugenholtz P."/>
            <person name="Woyke T."/>
            <person name="Klenk H.P."/>
            <person name="Kyrpides N.C."/>
        </authorList>
    </citation>
    <scope>NUCLEOTIDE SEQUENCE</scope>
    <source>
        <strain evidence="3">ATCC 700263 / DSM 8902 / Z-7692</strain>
    </source>
</reference>